<dbReference type="EMBL" id="BMJA01000001">
    <property type="protein sequence ID" value="GGA27491.1"/>
    <property type="molecule type" value="Genomic_DNA"/>
</dbReference>
<dbReference type="RefSeq" id="WP_188793635.1">
    <property type="nucleotide sequence ID" value="NZ_BMJA01000001.1"/>
</dbReference>
<keyword evidence="2" id="KW-1185">Reference proteome</keyword>
<proteinExistence type="predicted"/>
<protein>
    <submittedName>
        <fullName evidence="1">Uncharacterized protein</fullName>
    </submittedName>
</protein>
<evidence type="ECO:0000313" key="2">
    <source>
        <dbReference type="Proteomes" id="UP000620046"/>
    </source>
</evidence>
<gene>
    <name evidence="1" type="ORF">GCM10010981_15290</name>
</gene>
<accession>A0ABQ1FT93</accession>
<reference evidence="2" key="1">
    <citation type="journal article" date="2019" name="Int. J. Syst. Evol. Microbiol.">
        <title>The Global Catalogue of Microorganisms (GCM) 10K type strain sequencing project: providing services to taxonomists for standard genome sequencing and annotation.</title>
        <authorList>
            <consortium name="The Broad Institute Genomics Platform"/>
            <consortium name="The Broad Institute Genome Sequencing Center for Infectious Disease"/>
            <person name="Wu L."/>
            <person name="Ma J."/>
        </authorList>
    </citation>
    <scope>NUCLEOTIDE SEQUENCE [LARGE SCALE GENOMIC DNA]</scope>
    <source>
        <strain evidence="2">CGMCC 1.15439</strain>
    </source>
</reference>
<sequence length="59" mass="6209">MKSCNAFTCLIVIPANAGIQSGTRAQHTSLVLSASHDVFNWIPAFAGMTSGNIPVEYVA</sequence>
<name>A0ABQ1FT93_9GAMM</name>
<organism evidence="1 2">
    <name type="scientific">Dyella nitratireducens</name>
    <dbReference type="NCBI Taxonomy" id="1849580"/>
    <lineage>
        <taxon>Bacteria</taxon>
        <taxon>Pseudomonadati</taxon>
        <taxon>Pseudomonadota</taxon>
        <taxon>Gammaproteobacteria</taxon>
        <taxon>Lysobacterales</taxon>
        <taxon>Rhodanobacteraceae</taxon>
        <taxon>Dyella</taxon>
    </lineage>
</organism>
<comment type="caution">
    <text evidence="1">The sequence shown here is derived from an EMBL/GenBank/DDBJ whole genome shotgun (WGS) entry which is preliminary data.</text>
</comment>
<evidence type="ECO:0000313" key="1">
    <source>
        <dbReference type="EMBL" id="GGA27491.1"/>
    </source>
</evidence>
<dbReference type="Proteomes" id="UP000620046">
    <property type="component" value="Unassembled WGS sequence"/>
</dbReference>